<dbReference type="GO" id="GO:0003968">
    <property type="term" value="F:RNA-directed RNA polymerase activity"/>
    <property type="evidence" value="ECO:0007669"/>
    <property type="project" value="InterPro"/>
</dbReference>
<evidence type="ECO:0000313" key="3">
    <source>
        <dbReference type="Proteomes" id="UP000789405"/>
    </source>
</evidence>
<dbReference type="OrthoDB" id="10518155at2759"/>
<comment type="caution">
    <text evidence="2">The sequence shown here is derived from an EMBL/GenBank/DDBJ whole genome shotgun (WGS) entry which is preliminary data.</text>
</comment>
<dbReference type="Pfam" id="PF00680">
    <property type="entry name" value="RdRP_1"/>
    <property type="match status" value="1"/>
</dbReference>
<feature type="non-terminal residue" evidence="2">
    <location>
        <position position="1"/>
    </location>
</feature>
<proteinExistence type="predicted"/>
<dbReference type="EMBL" id="CAJVPY010058961">
    <property type="protein sequence ID" value="CAG8820180.1"/>
    <property type="molecule type" value="Genomic_DNA"/>
</dbReference>
<dbReference type="InterPro" id="IPR001205">
    <property type="entry name" value="RNA-dir_pol_C"/>
</dbReference>
<gene>
    <name evidence="2" type="ORF">DERYTH_LOCUS26909</name>
</gene>
<organism evidence="2 3">
    <name type="scientific">Dentiscutata erythropus</name>
    <dbReference type="NCBI Taxonomy" id="1348616"/>
    <lineage>
        <taxon>Eukaryota</taxon>
        <taxon>Fungi</taxon>
        <taxon>Fungi incertae sedis</taxon>
        <taxon>Mucoromycota</taxon>
        <taxon>Glomeromycotina</taxon>
        <taxon>Glomeromycetes</taxon>
        <taxon>Diversisporales</taxon>
        <taxon>Gigasporaceae</taxon>
        <taxon>Dentiscutata</taxon>
    </lineage>
</organism>
<sequence length="194" mass="22783">DDKEDEITKAVYNQLRPILENSILMSPEEVLKKWHIAYSWGFPYRFLDDNENMSRRKVIHRMGGRQVFLKKIRQYLESDIAIPSVSHVFLKNEVLKLSKVEIEEKIRSIIAMDPLTYFNGMLVNGYQNKNFDPMNGCAIGMSSAHAIPLLIFEQHRSYKVHLQMDITSMDSTMSYNYMRMLMKIRMLGYANHPQ</sequence>
<protein>
    <submittedName>
        <fullName evidence="2">23947_t:CDS:1</fullName>
    </submittedName>
</protein>
<dbReference type="InterPro" id="IPR043502">
    <property type="entry name" value="DNA/RNA_pol_sf"/>
</dbReference>
<keyword evidence="3" id="KW-1185">Reference proteome</keyword>
<evidence type="ECO:0000313" key="2">
    <source>
        <dbReference type="EMBL" id="CAG8820180.1"/>
    </source>
</evidence>
<name>A0A9N9KBB4_9GLOM</name>
<evidence type="ECO:0000259" key="1">
    <source>
        <dbReference type="Pfam" id="PF00680"/>
    </source>
</evidence>
<dbReference type="AlphaFoldDB" id="A0A9N9KBB4"/>
<accession>A0A9N9KBB4</accession>
<dbReference type="Proteomes" id="UP000789405">
    <property type="component" value="Unassembled WGS sequence"/>
</dbReference>
<dbReference type="SUPFAM" id="SSF56672">
    <property type="entry name" value="DNA/RNA polymerases"/>
    <property type="match status" value="1"/>
</dbReference>
<feature type="domain" description="RNA-directed RNA polymerase C-terminal" evidence="1">
    <location>
        <begin position="39"/>
        <end position="185"/>
    </location>
</feature>
<dbReference type="GO" id="GO:0006351">
    <property type="term" value="P:DNA-templated transcription"/>
    <property type="evidence" value="ECO:0007669"/>
    <property type="project" value="InterPro"/>
</dbReference>
<dbReference type="GO" id="GO:0003723">
    <property type="term" value="F:RNA binding"/>
    <property type="evidence" value="ECO:0007669"/>
    <property type="project" value="InterPro"/>
</dbReference>
<reference evidence="2" key="1">
    <citation type="submission" date="2021-06" db="EMBL/GenBank/DDBJ databases">
        <authorList>
            <person name="Kallberg Y."/>
            <person name="Tangrot J."/>
            <person name="Rosling A."/>
        </authorList>
    </citation>
    <scope>NUCLEOTIDE SEQUENCE</scope>
    <source>
        <strain evidence="2">MA453B</strain>
    </source>
</reference>